<dbReference type="InterPro" id="IPR029063">
    <property type="entry name" value="SAM-dependent_MTases_sf"/>
</dbReference>
<feature type="region of interest" description="Disordered" evidence="2">
    <location>
        <begin position="129"/>
        <end position="158"/>
    </location>
</feature>
<dbReference type="InterPro" id="IPR019734">
    <property type="entry name" value="TPR_rpt"/>
</dbReference>
<sequence>MTREISLTQAGVRTLELALLQAVELHQAGRLQEAEQCYQAILKLDPHHAKANHNLGVLSVQMGQSEAGLAYFAAALEADPAHGQYWLSYIDTLHLAGQSEEARQVLALARQSGLQGDDVDALEASLEGAGLSGAGHQPESAGTNDQLKSTQQSKSPHQQEINTLIALFTQGRYEEVMSLSQVMTRRFPQYGFGWKILGVACKQQGKNAEALIPMQKAVELLPNDAEAHSNLGGVLQSLGRLSEAEAMLSLALRINPDNADALFNLGITLQGLDRLDEAERSYRKALQIRPDYAEVHGSLGAVLQATGRLQEALTHFQQRSLLAPGNPVDQHLIASLTGETTERAPAKYVEDVFDSYADNFDSHLLQVLKYETPRKLLESISHHPPNADKWDVLDLGCGTGLFGVEVAPFAKQLVGVDLSSKMLEQARARKLYQRLEQADLVTMMQGEPAASFDVIVAADVFVYLGKLDDVIAEAGRLLRPGGILAFSVEDCDMSPRRSDAQGEVPDYQLKNTGRYGQSLGYLARLASVNGLQIQEEVATQLRIDHGKPILGHICLWAKESATNAKHGAPSADQLLQGAVRCHQAGQLHDAERLYREILGIDQNHSKANHNLGSLYIQKSQPAASLPFFAAALEADPAHGQYWLSYIDALHQAGQKQVAREVLALARQYGLGGEDVDALEMNLRGGPADMAGQSQSYCPVCGSNQVSFLPLPEFYRESSRLYGFEHFGKGEMISLEQYTCNRCGASDRERLYALWIDQQLEKNSLSRSAKVMHFAPEEALSKRLRQLFANYETADFGMGQVDHKVDLQNLPFADESYEFFICSHVLEHVESDDRAIRELYRITRTGGCGILVAPIIVGLERTVEDPSVKDAAGRWRLYGQDDHVRLYAHDDYVNKIRSHGFHVAELGEEYFGEEIFHSLGLTHTSILYVVSK</sequence>
<reference evidence="5 6" key="1">
    <citation type="submission" date="2010-03" db="EMBL/GenBank/DDBJ databases">
        <title>Complete sequence of Sideroxydans lithotrophicus ES-1.</title>
        <authorList>
            <consortium name="US DOE Joint Genome Institute"/>
            <person name="Lucas S."/>
            <person name="Copeland A."/>
            <person name="Lapidus A."/>
            <person name="Cheng J.-F."/>
            <person name="Bruce D."/>
            <person name="Goodwin L."/>
            <person name="Pitluck S."/>
            <person name="Munk A.C."/>
            <person name="Detter J.C."/>
            <person name="Han C."/>
            <person name="Tapia R."/>
            <person name="Larimer F."/>
            <person name="Land M."/>
            <person name="Hauser L."/>
            <person name="Kyrpides N."/>
            <person name="Ivanova N."/>
            <person name="Emerson D."/>
            <person name="Woyke T."/>
        </authorList>
    </citation>
    <scope>NUCLEOTIDE SEQUENCE [LARGE SCALE GENOMIC DNA]</scope>
    <source>
        <strain evidence="5 6">ES-1</strain>
    </source>
</reference>
<keyword evidence="5" id="KW-0808">Transferase</keyword>
<keyword evidence="6" id="KW-1185">Reference proteome</keyword>
<feature type="repeat" description="TPR" evidence="1">
    <location>
        <begin position="293"/>
        <end position="326"/>
    </location>
</feature>
<dbReference type="InterPro" id="IPR052943">
    <property type="entry name" value="TMTC_O-mannosyl-trnsfr"/>
</dbReference>
<dbReference type="STRING" id="580332.Slit_0602"/>
<proteinExistence type="predicted"/>
<dbReference type="SUPFAM" id="SSF48452">
    <property type="entry name" value="TPR-like"/>
    <property type="match status" value="3"/>
</dbReference>
<dbReference type="Pfam" id="PF07721">
    <property type="entry name" value="TPR_4"/>
    <property type="match status" value="1"/>
</dbReference>
<dbReference type="OrthoDB" id="932345at2"/>
<feature type="repeat" description="TPR" evidence="1">
    <location>
        <begin position="605"/>
        <end position="638"/>
    </location>
</feature>
<feature type="compositionally biased region" description="Polar residues" evidence="2">
    <location>
        <begin position="140"/>
        <end position="158"/>
    </location>
</feature>
<dbReference type="SMART" id="SM00028">
    <property type="entry name" value="TPR"/>
    <property type="match status" value="8"/>
</dbReference>
<organism evidence="5 6">
    <name type="scientific">Sideroxydans lithotrophicus (strain ES-1)</name>
    <dbReference type="NCBI Taxonomy" id="580332"/>
    <lineage>
        <taxon>Bacteria</taxon>
        <taxon>Pseudomonadati</taxon>
        <taxon>Pseudomonadota</taxon>
        <taxon>Betaproteobacteria</taxon>
        <taxon>Nitrosomonadales</taxon>
        <taxon>Gallionellaceae</taxon>
        <taxon>Sideroxydans</taxon>
    </lineage>
</organism>
<dbReference type="CDD" id="cd02440">
    <property type="entry name" value="AdoMet_MTases"/>
    <property type="match status" value="1"/>
</dbReference>
<dbReference type="GO" id="GO:0008757">
    <property type="term" value="F:S-adenosylmethionine-dependent methyltransferase activity"/>
    <property type="evidence" value="ECO:0007669"/>
    <property type="project" value="InterPro"/>
</dbReference>
<dbReference type="AlphaFoldDB" id="D5CN06"/>
<evidence type="ECO:0000256" key="2">
    <source>
        <dbReference type="SAM" id="MobiDB-lite"/>
    </source>
</evidence>
<dbReference type="InterPro" id="IPR011717">
    <property type="entry name" value="TPR-4"/>
</dbReference>
<dbReference type="eggNOG" id="COG2226">
    <property type="taxonomic scope" value="Bacteria"/>
</dbReference>
<evidence type="ECO:0000256" key="1">
    <source>
        <dbReference type="PROSITE-ProRule" id="PRU00339"/>
    </source>
</evidence>
<dbReference type="Gene3D" id="3.40.50.150">
    <property type="entry name" value="Vaccinia Virus protein VP39"/>
    <property type="match status" value="2"/>
</dbReference>
<keyword evidence="5" id="KW-0489">Methyltransferase</keyword>
<dbReference type="EMBL" id="CP001965">
    <property type="protein sequence ID" value="ADE10842.1"/>
    <property type="molecule type" value="Genomic_DNA"/>
</dbReference>
<dbReference type="RefSeq" id="WP_013028741.1">
    <property type="nucleotide sequence ID" value="NC_013959.1"/>
</dbReference>
<dbReference type="InterPro" id="IPR013216">
    <property type="entry name" value="Methyltransf_11"/>
</dbReference>
<dbReference type="PANTHER" id="PTHR44809">
    <property type="match status" value="1"/>
</dbReference>
<name>D5CN06_SIDLE</name>
<dbReference type="Gene3D" id="1.25.40.10">
    <property type="entry name" value="Tetratricopeptide repeat domain"/>
    <property type="match status" value="3"/>
</dbReference>
<feature type="domain" description="Methyltransferase type 11" evidence="3">
    <location>
        <begin position="802"/>
        <end position="847"/>
    </location>
</feature>
<dbReference type="Proteomes" id="UP000001625">
    <property type="component" value="Chromosome"/>
</dbReference>
<dbReference type="HOGENOM" id="CLU_314203_0_0_4"/>
<evidence type="ECO:0000313" key="5">
    <source>
        <dbReference type="EMBL" id="ADE10842.1"/>
    </source>
</evidence>
<dbReference type="SUPFAM" id="SSF53335">
    <property type="entry name" value="S-adenosyl-L-methionine-dependent methyltransferases"/>
    <property type="match status" value="2"/>
</dbReference>
<gene>
    <name evidence="5" type="ordered locus">Slit_0602</name>
</gene>
<dbReference type="PROSITE" id="PS50293">
    <property type="entry name" value="TPR_REGION"/>
    <property type="match status" value="1"/>
</dbReference>
<feature type="repeat" description="TPR" evidence="1">
    <location>
        <begin position="49"/>
        <end position="82"/>
    </location>
</feature>
<dbReference type="Pfam" id="PF08241">
    <property type="entry name" value="Methyltransf_11"/>
    <property type="match status" value="1"/>
</dbReference>
<dbReference type="Pfam" id="PF14559">
    <property type="entry name" value="TPR_19"/>
    <property type="match status" value="1"/>
</dbReference>
<evidence type="ECO:0000259" key="3">
    <source>
        <dbReference type="Pfam" id="PF08241"/>
    </source>
</evidence>
<dbReference type="eggNOG" id="COG0457">
    <property type="taxonomic scope" value="Bacteria"/>
</dbReference>
<dbReference type="PROSITE" id="PS50005">
    <property type="entry name" value="TPR"/>
    <property type="match status" value="5"/>
</dbReference>
<evidence type="ECO:0000259" key="4">
    <source>
        <dbReference type="Pfam" id="PF08242"/>
    </source>
</evidence>
<dbReference type="KEGG" id="slt:Slit_0602"/>
<dbReference type="eggNOG" id="COG4976">
    <property type="taxonomic scope" value="Bacteria"/>
</dbReference>
<dbReference type="GO" id="GO:0032259">
    <property type="term" value="P:methylation"/>
    <property type="evidence" value="ECO:0007669"/>
    <property type="project" value="UniProtKB-KW"/>
</dbReference>
<feature type="repeat" description="TPR" evidence="1">
    <location>
        <begin position="259"/>
        <end position="292"/>
    </location>
</feature>
<protein>
    <submittedName>
        <fullName evidence="5">Methyltransferase type 12</fullName>
    </submittedName>
</protein>
<feature type="domain" description="Methyltransferase type 12" evidence="4">
    <location>
        <begin position="393"/>
        <end position="484"/>
    </location>
</feature>
<accession>D5CN06</accession>
<dbReference type="InterPro" id="IPR013217">
    <property type="entry name" value="Methyltransf_12"/>
</dbReference>
<dbReference type="InterPro" id="IPR011990">
    <property type="entry name" value="TPR-like_helical_dom_sf"/>
</dbReference>
<keyword evidence="1" id="KW-0802">TPR repeat</keyword>
<dbReference type="Pfam" id="PF13432">
    <property type="entry name" value="TPR_16"/>
    <property type="match status" value="1"/>
</dbReference>
<dbReference type="Pfam" id="PF08242">
    <property type="entry name" value="Methyltransf_12"/>
    <property type="match status" value="1"/>
</dbReference>
<dbReference type="GO" id="GO:0042802">
    <property type="term" value="F:identical protein binding"/>
    <property type="evidence" value="ECO:0007669"/>
    <property type="project" value="InterPro"/>
</dbReference>
<feature type="repeat" description="TPR" evidence="1">
    <location>
        <begin position="225"/>
        <end position="258"/>
    </location>
</feature>
<dbReference type="Pfam" id="PF13424">
    <property type="entry name" value="TPR_12"/>
    <property type="match status" value="1"/>
</dbReference>
<evidence type="ECO:0000313" key="6">
    <source>
        <dbReference type="Proteomes" id="UP000001625"/>
    </source>
</evidence>
<dbReference type="PANTHER" id="PTHR44809:SF1">
    <property type="entry name" value="PROTEIN O-MANNOSYL-TRANSFERASE TMTC1"/>
    <property type="match status" value="1"/>
</dbReference>